<evidence type="ECO:0000313" key="2">
    <source>
        <dbReference type="Proteomes" id="UP000186607"/>
    </source>
</evidence>
<dbReference type="AlphaFoldDB" id="A0A1U7NYJ5"/>
<reference evidence="1 2" key="1">
    <citation type="submission" date="2017-01" db="EMBL/GenBank/DDBJ databases">
        <title>Genome Analysis of Deinococcus marmoris KOPRI26562.</title>
        <authorList>
            <person name="Kim J.H."/>
            <person name="Oh H.-M."/>
        </authorList>
    </citation>
    <scope>NUCLEOTIDE SEQUENCE [LARGE SCALE GENOMIC DNA]</scope>
    <source>
        <strain evidence="1 2">KOPRI26562</strain>
    </source>
</reference>
<comment type="caution">
    <text evidence="1">The sequence shown here is derived from an EMBL/GenBank/DDBJ whole genome shotgun (WGS) entry which is preliminary data.</text>
</comment>
<gene>
    <name evidence="1" type="ORF">BOO71_0007042</name>
</gene>
<sequence length="40" mass="4122">MYSQSCPALIGNGAVGEVVAGAQATSPTLRMKKIRFTVPA</sequence>
<dbReference type="Proteomes" id="UP000186607">
    <property type="component" value="Unassembled WGS sequence"/>
</dbReference>
<dbReference type="EMBL" id="MSTI01000077">
    <property type="protein sequence ID" value="OLV17995.1"/>
    <property type="molecule type" value="Genomic_DNA"/>
</dbReference>
<organism evidence="1 2">
    <name type="scientific">Deinococcus marmoris</name>
    <dbReference type="NCBI Taxonomy" id="249408"/>
    <lineage>
        <taxon>Bacteria</taxon>
        <taxon>Thermotogati</taxon>
        <taxon>Deinococcota</taxon>
        <taxon>Deinococci</taxon>
        <taxon>Deinococcales</taxon>
        <taxon>Deinococcaceae</taxon>
        <taxon>Deinococcus</taxon>
    </lineage>
</organism>
<accession>A0A1U7NYJ5</accession>
<name>A0A1U7NYJ5_9DEIO</name>
<evidence type="ECO:0000313" key="1">
    <source>
        <dbReference type="EMBL" id="OLV17995.1"/>
    </source>
</evidence>
<proteinExistence type="predicted"/>
<keyword evidence="2" id="KW-1185">Reference proteome</keyword>
<protein>
    <submittedName>
        <fullName evidence="1">Uncharacterized protein</fullName>
    </submittedName>
</protein>